<feature type="transmembrane region" description="Helical" evidence="1">
    <location>
        <begin position="45"/>
        <end position="63"/>
    </location>
</feature>
<feature type="transmembrane region" description="Helical" evidence="1">
    <location>
        <begin position="6"/>
        <end position="25"/>
    </location>
</feature>
<gene>
    <name evidence="2" type="ORF">PGH26_08505</name>
</gene>
<evidence type="ECO:0008006" key="4">
    <source>
        <dbReference type="Google" id="ProtNLM"/>
    </source>
</evidence>
<keyword evidence="3" id="KW-1185">Reference proteome</keyword>
<accession>A0ABZ0KVU6</accession>
<evidence type="ECO:0000313" key="2">
    <source>
        <dbReference type="EMBL" id="WOV82984.1"/>
    </source>
</evidence>
<sequence>MLVIVIGVLLVPFFIFTLGSNVKFLMSTYSKSEEGQWVLGKASKYVLPIFPLGWLIIELYHRFISNISYETYRDGMMVLILLLFTVQGFIIRHHKKITEVESTELA</sequence>
<keyword evidence="1" id="KW-1133">Transmembrane helix</keyword>
<dbReference type="EMBL" id="CP116341">
    <property type="protein sequence ID" value="WOV82984.1"/>
    <property type="molecule type" value="Genomic_DNA"/>
</dbReference>
<keyword evidence="1" id="KW-0812">Transmembrane</keyword>
<reference evidence="2 3" key="1">
    <citation type="submission" date="2023-01" db="EMBL/GenBank/DDBJ databases">
        <title>Sporosarcina sp. nov., isolated from Korean tranditional fermented seafood 'Jeotgal'.</title>
        <authorList>
            <person name="Yang A.-I."/>
        </authorList>
    </citation>
    <scope>NUCLEOTIDE SEQUENCE [LARGE SCALE GENOMIC DNA]</scope>
    <source>
        <strain evidence="2 3">B2O-1</strain>
    </source>
</reference>
<evidence type="ECO:0000313" key="3">
    <source>
        <dbReference type="Proteomes" id="UP001303532"/>
    </source>
</evidence>
<dbReference type="RefSeq" id="WP_323690656.1">
    <property type="nucleotide sequence ID" value="NZ_CP116341.1"/>
</dbReference>
<keyword evidence="1" id="KW-0472">Membrane</keyword>
<name>A0ABZ0KVU6_9BACL</name>
<evidence type="ECO:0000256" key="1">
    <source>
        <dbReference type="SAM" id="Phobius"/>
    </source>
</evidence>
<feature type="transmembrane region" description="Helical" evidence="1">
    <location>
        <begin position="75"/>
        <end position="91"/>
    </location>
</feature>
<dbReference type="Proteomes" id="UP001303532">
    <property type="component" value="Chromosome"/>
</dbReference>
<organism evidence="2 3">
    <name type="scientific">Sporosarcina jeotgali</name>
    <dbReference type="NCBI Taxonomy" id="3020056"/>
    <lineage>
        <taxon>Bacteria</taxon>
        <taxon>Bacillati</taxon>
        <taxon>Bacillota</taxon>
        <taxon>Bacilli</taxon>
        <taxon>Bacillales</taxon>
        <taxon>Caryophanaceae</taxon>
        <taxon>Sporosarcina</taxon>
    </lineage>
</organism>
<protein>
    <recommendedName>
        <fullName evidence="4">DUF1648 domain-containing protein</fullName>
    </recommendedName>
</protein>
<proteinExistence type="predicted"/>